<evidence type="ECO:0000256" key="4">
    <source>
        <dbReference type="ARBA" id="ARBA00022753"/>
    </source>
</evidence>
<comment type="similarity">
    <text evidence="2">Belongs to the ubiquitin-conjugating enzyme family. UEV subfamily.</text>
</comment>
<keyword evidence="3 7" id="KW-0813">Transport</keyword>
<comment type="subcellular location">
    <subcellularLocation>
        <location evidence="1">Endosome</location>
    </subcellularLocation>
</comment>
<keyword evidence="5 7" id="KW-0653">Protein transport</keyword>
<feature type="domain" description="Ig-like" evidence="8">
    <location>
        <begin position="47"/>
        <end position="127"/>
    </location>
</feature>
<dbReference type="GO" id="GO:0043130">
    <property type="term" value="F:ubiquitin binding"/>
    <property type="evidence" value="ECO:0007669"/>
    <property type="project" value="TreeGrafter"/>
</dbReference>
<dbReference type="PROSITE" id="PS50835">
    <property type="entry name" value="IG_LIKE"/>
    <property type="match status" value="1"/>
</dbReference>
<evidence type="ECO:0000256" key="6">
    <source>
        <dbReference type="ARBA" id="ARBA00023054"/>
    </source>
</evidence>
<dbReference type="AlphaFoldDB" id="W9QCK8"/>
<dbReference type="PROSITE" id="PS51312">
    <property type="entry name" value="SB"/>
    <property type="match status" value="1"/>
</dbReference>
<evidence type="ECO:0000256" key="2">
    <source>
        <dbReference type="ARBA" id="ARBA00009594"/>
    </source>
</evidence>
<name>W9QCK8_9ROSA</name>
<proteinExistence type="inferred from homology"/>
<gene>
    <name evidence="11" type="ORF">L484_012552</name>
</gene>
<evidence type="ECO:0000259" key="8">
    <source>
        <dbReference type="PROSITE" id="PS50835"/>
    </source>
</evidence>
<dbReference type="Pfam" id="PF09454">
    <property type="entry name" value="Vps23_core"/>
    <property type="match status" value="1"/>
</dbReference>
<keyword evidence="6" id="KW-0175">Coiled coil</keyword>
<dbReference type="InterPro" id="IPR017916">
    <property type="entry name" value="SB_dom"/>
</dbReference>
<reference evidence="12" key="1">
    <citation type="submission" date="2013-01" db="EMBL/GenBank/DDBJ databases">
        <title>Draft Genome Sequence of a Mulberry Tree, Morus notabilis C.K. Schneid.</title>
        <authorList>
            <person name="He N."/>
            <person name="Zhao S."/>
        </authorList>
    </citation>
    <scope>NUCLEOTIDE SEQUENCE</scope>
</reference>
<dbReference type="STRING" id="981085.W9QCK8"/>
<dbReference type="KEGG" id="mnt:21395757"/>
<dbReference type="PANTHER" id="PTHR23306">
    <property type="entry name" value="TUMOR SUSCEPTIBILITY GENE 101 PROTEIN-RELATED"/>
    <property type="match status" value="1"/>
</dbReference>
<dbReference type="PROSITE" id="PS51322">
    <property type="entry name" value="UEV"/>
    <property type="match status" value="1"/>
</dbReference>
<dbReference type="PANTHER" id="PTHR23306:SF21">
    <property type="entry name" value="UBIQUITIN-CONJUGATING ENZYME_RWD-LIKE PROTEIN"/>
    <property type="match status" value="1"/>
</dbReference>
<evidence type="ECO:0000313" key="11">
    <source>
        <dbReference type="EMBL" id="EXB26560.1"/>
    </source>
</evidence>
<dbReference type="CDD" id="cd11685">
    <property type="entry name" value="UEV_TSG101-like"/>
    <property type="match status" value="1"/>
</dbReference>
<dbReference type="Gene3D" id="6.10.140.820">
    <property type="match status" value="1"/>
</dbReference>
<dbReference type="GO" id="GO:0000813">
    <property type="term" value="C:ESCRT I complex"/>
    <property type="evidence" value="ECO:0007669"/>
    <property type="project" value="TreeGrafter"/>
</dbReference>
<dbReference type="SUPFAM" id="SSF140111">
    <property type="entry name" value="Endosomal sorting complex assembly domain"/>
    <property type="match status" value="1"/>
</dbReference>
<dbReference type="Pfam" id="PF05743">
    <property type="entry name" value="UEV"/>
    <property type="match status" value="1"/>
</dbReference>
<dbReference type="SUPFAM" id="SSF54495">
    <property type="entry name" value="UBC-like"/>
    <property type="match status" value="1"/>
</dbReference>
<dbReference type="Proteomes" id="UP000030645">
    <property type="component" value="Unassembled WGS sequence"/>
</dbReference>
<evidence type="ECO:0000256" key="3">
    <source>
        <dbReference type="ARBA" id="ARBA00022448"/>
    </source>
</evidence>
<dbReference type="InterPro" id="IPR037202">
    <property type="entry name" value="ESCRT_assembly_dom"/>
</dbReference>
<dbReference type="eggNOG" id="KOG2391">
    <property type="taxonomic scope" value="Eukaryota"/>
</dbReference>
<evidence type="ECO:0000256" key="7">
    <source>
        <dbReference type="PROSITE-ProRule" id="PRU00644"/>
    </source>
</evidence>
<evidence type="ECO:0000256" key="5">
    <source>
        <dbReference type="ARBA" id="ARBA00022927"/>
    </source>
</evidence>
<feature type="domain" description="UEV" evidence="10">
    <location>
        <begin position="16"/>
        <end position="161"/>
    </location>
</feature>
<accession>W9QCK8</accession>
<evidence type="ECO:0000256" key="1">
    <source>
        <dbReference type="ARBA" id="ARBA00004177"/>
    </source>
</evidence>
<dbReference type="EMBL" id="KE343371">
    <property type="protein sequence ID" value="EXB26560.1"/>
    <property type="molecule type" value="Genomic_DNA"/>
</dbReference>
<dbReference type="InterPro" id="IPR008883">
    <property type="entry name" value="UEV_N"/>
</dbReference>
<evidence type="ECO:0000313" key="12">
    <source>
        <dbReference type="Proteomes" id="UP000030645"/>
    </source>
</evidence>
<keyword evidence="4" id="KW-0967">Endosome</keyword>
<dbReference type="InterPro" id="IPR016135">
    <property type="entry name" value="UBQ-conjugating_enzyme/RWD"/>
</dbReference>
<keyword evidence="12" id="KW-1185">Reference proteome</keyword>
<dbReference type="GO" id="GO:0008333">
    <property type="term" value="P:endosome to lysosome transport"/>
    <property type="evidence" value="ECO:0007669"/>
    <property type="project" value="TreeGrafter"/>
</dbReference>
<dbReference type="Gene3D" id="3.10.110.10">
    <property type="entry name" value="Ubiquitin Conjugating Enzyme"/>
    <property type="match status" value="1"/>
</dbReference>
<dbReference type="GO" id="GO:0015031">
    <property type="term" value="P:protein transport"/>
    <property type="evidence" value="ECO:0007669"/>
    <property type="project" value="UniProtKB-UniRule"/>
</dbReference>
<dbReference type="InterPro" id="IPR052070">
    <property type="entry name" value="ESCRT-I_UEV_domain"/>
</dbReference>
<dbReference type="InterPro" id="IPR007110">
    <property type="entry name" value="Ig-like_dom"/>
</dbReference>
<evidence type="ECO:0000259" key="10">
    <source>
        <dbReference type="PROSITE" id="PS51322"/>
    </source>
</evidence>
<protein>
    <submittedName>
        <fullName evidence="11">Protein ELC-like protein</fullName>
    </submittedName>
</protein>
<dbReference type="OrthoDB" id="306304at2759"/>
<organism evidence="11 12">
    <name type="scientific">Morus notabilis</name>
    <dbReference type="NCBI Taxonomy" id="981085"/>
    <lineage>
        <taxon>Eukaryota</taxon>
        <taxon>Viridiplantae</taxon>
        <taxon>Streptophyta</taxon>
        <taxon>Embryophyta</taxon>
        <taxon>Tracheophyta</taxon>
        <taxon>Spermatophyta</taxon>
        <taxon>Magnoliopsida</taxon>
        <taxon>eudicotyledons</taxon>
        <taxon>Gunneridae</taxon>
        <taxon>Pentapetalae</taxon>
        <taxon>rosids</taxon>
        <taxon>fabids</taxon>
        <taxon>Rosales</taxon>
        <taxon>Moraceae</taxon>
        <taxon>Moreae</taxon>
        <taxon>Morus</taxon>
    </lineage>
</organism>
<evidence type="ECO:0000259" key="9">
    <source>
        <dbReference type="PROSITE" id="PS51312"/>
    </source>
</evidence>
<sequence>MASPTAIQFIELALFNSNTTTFNLSYSDPHQKWIIRNHLLSLLQEFPTFSPSFGTFVHNDGTAVTLLCVIGDLRVTASTPPVPLTIWLHQNHPLTPPMVFVATAESKTNTIRNGHPFVHSPSGSTTCPYLETWAHPRCSLSSLVRNLAKLFSHDHPFVMLSHKNHAFAHVSLVSKREALDRLVGSVHYDVASFTAAAERERLALAELRAEMVERVNVVERVIIGGLEEEKKRLKMKVLELTEQADVVMNWLRVNYDAVNVGVGDEGNVEKAFEGVDDDGGGDSEKLLDCLAADRAVEDVIYALDKAVEEGVVSLEGYIKQVRALAREQFYHRAMLVKLRGSATILHWPC</sequence>
<feature type="domain" description="SB" evidence="9">
    <location>
        <begin position="280"/>
        <end position="348"/>
    </location>
</feature>